<accession>A0AAE4B2C4</accession>
<sequence length="109" mass="11781">MIDNTAFWTLTVLLGLGTFLIRFSFLGLFGRRSLPDWALLHLRYTGVAVFPALVTPLVLWPEATGGTPDPTRILAALAAFLIGLRGSVVGAIIAGMGTLYVLQYLSQFV</sequence>
<protein>
    <submittedName>
        <fullName evidence="2">AzlD domain-containing protein</fullName>
    </submittedName>
</protein>
<evidence type="ECO:0000313" key="3">
    <source>
        <dbReference type="Proteomes" id="UP001226762"/>
    </source>
</evidence>
<dbReference type="InterPro" id="IPR008407">
    <property type="entry name" value="Brnchd-chn_aa_trnsp_AzlD"/>
</dbReference>
<keyword evidence="1" id="KW-1133">Transmembrane helix</keyword>
<keyword evidence="3" id="KW-1185">Reference proteome</keyword>
<dbReference type="RefSeq" id="WP_306734153.1">
    <property type="nucleotide sequence ID" value="NZ_JANHAX010000001.1"/>
</dbReference>
<comment type="caution">
    <text evidence="2">The sequence shown here is derived from an EMBL/GenBank/DDBJ whole genome shotgun (WGS) entry which is preliminary data.</text>
</comment>
<organism evidence="2 3">
    <name type="scientific">Marimonas arenosa</name>
    <dbReference type="NCBI Taxonomy" id="1795305"/>
    <lineage>
        <taxon>Bacteria</taxon>
        <taxon>Pseudomonadati</taxon>
        <taxon>Pseudomonadota</taxon>
        <taxon>Alphaproteobacteria</taxon>
        <taxon>Rhodobacterales</taxon>
        <taxon>Paracoccaceae</taxon>
        <taxon>Marimonas</taxon>
    </lineage>
</organism>
<gene>
    <name evidence="2" type="ORF">NO357_03125</name>
</gene>
<evidence type="ECO:0000313" key="2">
    <source>
        <dbReference type="EMBL" id="MDQ2088893.1"/>
    </source>
</evidence>
<dbReference type="EMBL" id="JANHAX010000001">
    <property type="protein sequence ID" value="MDQ2088893.1"/>
    <property type="molecule type" value="Genomic_DNA"/>
</dbReference>
<proteinExistence type="predicted"/>
<evidence type="ECO:0000256" key="1">
    <source>
        <dbReference type="SAM" id="Phobius"/>
    </source>
</evidence>
<feature type="transmembrane region" description="Helical" evidence="1">
    <location>
        <begin position="73"/>
        <end position="102"/>
    </location>
</feature>
<keyword evidence="1" id="KW-0812">Transmembrane</keyword>
<dbReference type="Pfam" id="PF05437">
    <property type="entry name" value="AzlD"/>
    <property type="match status" value="1"/>
</dbReference>
<dbReference type="AlphaFoldDB" id="A0AAE4B2C4"/>
<reference evidence="2" key="1">
    <citation type="submission" date="2022-07" db="EMBL/GenBank/DDBJ databases">
        <authorList>
            <person name="Otstavnykh N."/>
            <person name="Isaeva M."/>
            <person name="Bystritskaya E."/>
        </authorList>
    </citation>
    <scope>NUCLEOTIDE SEQUENCE</scope>
    <source>
        <strain evidence="2">KCTC 52189</strain>
    </source>
</reference>
<feature type="transmembrane region" description="Helical" evidence="1">
    <location>
        <begin position="6"/>
        <end position="29"/>
    </location>
</feature>
<reference evidence="2" key="2">
    <citation type="submission" date="2023-02" db="EMBL/GenBank/DDBJ databases">
        <title>'Rhodoalgimonas zhirmunskyi' gen. nov., isolated from a red alga.</title>
        <authorList>
            <person name="Nedashkovskaya O.I."/>
            <person name="Otstavnykh N.Y."/>
            <person name="Bystritskaya E.P."/>
            <person name="Balabanova L.A."/>
            <person name="Isaeva M.P."/>
        </authorList>
    </citation>
    <scope>NUCLEOTIDE SEQUENCE</scope>
    <source>
        <strain evidence="2">KCTC 52189</strain>
    </source>
</reference>
<name>A0AAE4B2C4_9RHOB</name>
<keyword evidence="1" id="KW-0472">Membrane</keyword>
<feature type="transmembrane region" description="Helical" evidence="1">
    <location>
        <begin position="41"/>
        <end position="61"/>
    </location>
</feature>
<dbReference type="Proteomes" id="UP001226762">
    <property type="component" value="Unassembled WGS sequence"/>
</dbReference>